<dbReference type="AlphaFoldDB" id="A0A9P5ZDQ9"/>
<sequence>MTTIRSIMLYALLVFSRSRINLMTLALHWTAISLAEGIIYLLKAGLITSLIIILFFKISYIILRYTGCIFELFTLILYIRCSSNDTMIVPGSIGRE</sequence>
<proteinExistence type="predicted"/>
<name>A0A9P5ZDQ9_9AGAR</name>
<dbReference type="Proteomes" id="UP000807469">
    <property type="component" value="Unassembled WGS sequence"/>
</dbReference>
<gene>
    <name evidence="2" type="ORF">BDN70DRAFT_55397</name>
</gene>
<comment type="caution">
    <text evidence="2">The sequence shown here is derived from an EMBL/GenBank/DDBJ whole genome shotgun (WGS) entry which is preliminary data.</text>
</comment>
<evidence type="ECO:0000313" key="3">
    <source>
        <dbReference type="Proteomes" id="UP000807469"/>
    </source>
</evidence>
<keyword evidence="1" id="KW-0472">Membrane</keyword>
<keyword evidence="3" id="KW-1185">Reference proteome</keyword>
<evidence type="ECO:0000256" key="1">
    <source>
        <dbReference type="SAM" id="Phobius"/>
    </source>
</evidence>
<dbReference type="EMBL" id="MU155140">
    <property type="protein sequence ID" value="KAF9484785.1"/>
    <property type="molecule type" value="Genomic_DNA"/>
</dbReference>
<keyword evidence="1" id="KW-0812">Transmembrane</keyword>
<accession>A0A9P5ZDQ9</accession>
<reference evidence="2" key="1">
    <citation type="submission" date="2020-11" db="EMBL/GenBank/DDBJ databases">
        <authorList>
            <consortium name="DOE Joint Genome Institute"/>
            <person name="Ahrendt S."/>
            <person name="Riley R."/>
            <person name="Andreopoulos W."/>
            <person name="Labutti K."/>
            <person name="Pangilinan J."/>
            <person name="Ruiz-Duenas F.J."/>
            <person name="Barrasa J.M."/>
            <person name="Sanchez-Garcia M."/>
            <person name="Camarero S."/>
            <person name="Miyauchi S."/>
            <person name="Serrano A."/>
            <person name="Linde D."/>
            <person name="Babiker R."/>
            <person name="Drula E."/>
            <person name="Ayuso-Fernandez I."/>
            <person name="Pacheco R."/>
            <person name="Padilla G."/>
            <person name="Ferreira P."/>
            <person name="Barriuso J."/>
            <person name="Kellner H."/>
            <person name="Castanera R."/>
            <person name="Alfaro M."/>
            <person name="Ramirez L."/>
            <person name="Pisabarro A.G."/>
            <person name="Kuo A."/>
            <person name="Tritt A."/>
            <person name="Lipzen A."/>
            <person name="He G."/>
            <person name="Yan M."/>
            <person name="Ng V."/>
            <person name="Cullen D."/>
            <person name="Martin F."/>
            <person name="Rosso M.-N."/>
            <person name="Henrissat B."/>
            <person name="Hibbett D."/>
            <person name="Martinez A.T."/>
            <person name="Grigoriev I.V."/>
        </authorList>
    </citation>
    <scope>NUCLEOTIDE SEQUENCE</scope>
    <source>
        <strain evidence="2">CIRM-BRFM 674</strain>
    </source>
</reference>
<protein>
    <submittedName>
        <fullName evidence="2">Uncharacterized protein</fullName>
    </submittedName>
</protein>
<keyword evidence="1" id="KW-1133">Transmembrane helix</keyword>
<organism evidence="2 3">
    <name type="scientific">Pholiota conissans</name>
    <dbReference type="NCBI Taxonomy" id="109636"/>
    <lineage>
        <taxon>Eukaryota</taxon>
        <taxon>Fungi</taxon>
        <taxon>Dikarya</taxon>
        <taxon>Basidiomycota</taxon>
        <taxon>Agaricomycotina</taxon>
        <taxon>Agaricomycetes</taxon>
        <taxon>Agaricomycetidae</taxon>
        <taxon>Agaricales</taxon>
        <taxon>Agaricineae</taxon>
        <taxon>Strophariaceae</taxon>
        <taxon>Pholiota</taxon>
    </lineage>
</organism>
<feature type="transmembrane region" description="Helical" evidence="1">
    <location>
        <begin position="62"/>
        <end position="79"/>
    </location>
</feature>
<evidence type="ECO:0000313" key="2">
    <source>
        <dbReference type="EMBL" id="KAF9484785.1"/>
    </source>
</evidence>
<feature type="transmembrane region" description="Helical" evidence="1">
    <location>
        <begin position="37"/>
        <end position="55"/>
    </location>
</feature>